<feature type="transmembrane region" description="Helical" evidence="2">
    <location>
        <begin position="113"/>
        <end position="135"/>
    </location>
</feature>
<feature type="transmembrane region" description="Helical" evidence="2">
    <location>
        <begin position="231"/>
        <end position="250"/>
    </location>
</feature>
<evidence type="ECO:0000256" key="2">
    <source>
        <dbReference type="SAM" id="Phobius"/>
    </source>
</evidence>
<evidence type="ECO:0000313" key="3">
    <source>
        <dbReference type="EMBL" id="RSH84387.1"/>
    </source>
</evidence>
<feature type="transmembrane region" description="Helical" evidence="2">
    <location>
        <begin position="141"/>
        <end position="163"/>
    </location>
</feature>
<dbReference type="OrthoDB" id="188035at2759"/>
<dbReference type="AlphaFoldDB" id="A0A427XZX1"/>
<feature type="region of interest" description="Disordered" evidence="1">
    <location>
        <begin position="1"/>
        <end position="30"/>
    </location>
</feature>
<evidence type="ECO:0000256" key="1">
    <source>
        <dbReference type="SAM" id="MobiDB-lite"/>
    </source>
</evidence>
<feature type="transmembrane region" description="Helical" evidence="2">
    <location>
        <begin position="334"/>
        <end position="356"/>
    </location>
</feature>
<dbReference type="RefSeq" id="XP_028477835.1">
    <property type="nucleotide sequence ID" value="XM_028621383.1"/>
</dbReference>
<feature type="transmembrane region" description="Helical" evidence="2">
    <location>
        <begin position="291"/>
        <end position="313"/>
    </location>
</feature>
<dbReference type="PANTHER" id="PTHR18640:SF5">
    <property type="entry name" value="SODIUM_BILE ACID COTRANSPORTER 7"/>
    <property type="match status" value="1"/>
</dbReference>
<protein>
    <submittedName>
        <fullName evidence="3">Uncharacterized protein</fullName>
    </submittedName>
</protein>
<feature type="transmembrane region" description="Helical" evidence="2">
    <location>
        <begin position="47"/>
        <end position="67"/>
    </location>
</feature>
<dbReference type="Pfam" id="PF13593">
    <property type="entry name" value="SBF_like"/>
    <property type="match status" value="1"/>
</dbReference>
<reference evidence="3 4" key="1">
    <citation type="submission" date="2018-11" db="EMBL/GenBank/DDBJ databases">
        <title>Genome sequence of Apiotrichum porosum DSM 27194.</title>
        <authorList>
            <person name="Aliyu H."/>
            <person name="Gorte O."/>
            <person name="Ochsenreither K."/>
        </authorList>
    </citation>
    <scope>NUCLEOTIDE SEQUENCE [LARGE SCALE GENOMIC DNA]</scope>
    <source>
        <strain evidence="3 4">DSM 27194</strain>
    </source>
</reference>
<feature type="transmembrane region" description="Helical" evidence="2">
    <location>
        <begin position="175"/>
        <end position="195"/>
    </location>
</feature>
<feature type="transmembrane region" description="Helical" evidence="2">
    <location>
        <begin position="82"/>
        <end position="101"/>
    </location>
</feature>
<comment type="caution">
    <text evidence="3">The sequence shown here is derived from an EMBL/GenBank/DDBJ whole genome shotgun (WGS) entry which is preliminary data.</text>
</comment>
<keyword evidence="4" id="KW-1185">Reference proteome</keyword>
<keyword evidence="2" id="KW-0812">Transmembrane</keyword>
<evidence type="ECO:0000313" key="4">
    <source>
        <dbReference type="Proteomes" id="UP000279236"/>
    </source>
</evidence>
<keyword evidence="2" id="KW-1133">Transmembrane helix</keyword>
<accession>A0A427XZX1</accession>
<dbReference type="GO" id="GO:0005886">
    <property type="term" value="C:plasma membrane"/>
    <property type="evidence" value="ECO:0007669"/>
    <property type="project" value="TreeGrafter"/>
</dbReference>
<feature type="region of interest" description="Disordered" evidence="1">
    <location>
        <begin position="430"/>
        <end position="455"/>
    </location>
</feature>
<name>A0A427XZX1_9TREE</name>
<proteinExistence type="predicted"/>
<dbReference type="GeneID" id="39590450"/>
<dbReference type="EMBL" id="RSCE01000003">
    <property type="protein sequence ID" value="RSH84387.1"/>
    <property type="molecule type" value="Genomic_DNA"/>
</dbReference>
<sequence length="455" mass="48588">MPDNSSSSTAATSAHTYPPSSATTSTPAEPSQYVAPSRSVARSMVSFLMAQWSLLLMAILILLAYYFPHIGMTGGTLRAEYTVSWACVGLIFLVAGLSLAPDQLLKGLPHWKAHFVANTFSLLFVPALMFGFATAGRTANLDFYIMAGMVITGCLPTGISNNVTCTINAGGSGELASIEVVLGAIIGTFLTPLIVEMFLTPRVGWEAAAPGSHAGVTEIYIRMAKQLSATLFAPLILGLAIQVVFPKATAWTRKNMHLGKQATIFTMLCVWHNFCNAFTSGAFTTASHATIIYLCFINISLYLLLTALIFAIVRLPSLTTSAAAWWRMSKKDTIALCFCGPGKGVALGAPLLAILYANVSLNHQAKMALALLIYNGEQIACTQLMVPLLRHWARDEIHKKNDDAALPRRSAVDSGVVEAGLTTVVEVPVGRGPTEAKNGGGFENWNVHSDAGSTR</sequence>
<dbReference type="InterPro" id="IPR038770">
    <property type="entry name" value="Na+/solute_symporter_sf"/>
</dbReference>
<organism evidence="3 4">
    <name type="scientific">Apiotrichum porosum</name>
    <dbReference type="NCBI Taxonomy" id="105984"/>
    <lineage>
        <taxon>Eukaryota</taxon>
        <taxon>Fungi</taxon>
        <taxon>Dikarya</taxon>
        <taxon>Basidiomycota</taxon>
        <taxon>Agaricomycotina</taxon>
        <taxon>Tremellomycetes</taxon>
        <taxon>Trichosporonales</taxon>
        <taxon>Trichosporonaceae</taxon>
        <taxon>Apiotrichum</taxon>
    </lineage>
</organism>
<feature type="transmembrane region" description="Helical" evidence="2">
    <location>
        <begin position="262"/>
        <end position="279"/>
    </location>
</feature>
<dbReference type="PANTHER" id="PTHR18640">
    <property type="entry name" value="SOLUTE CARRIER FAMILY 10 MEMBER 7"/>
    <property type="match status" value="1"/>
</dbReference>
<keyword evidence="2" id="KW-0472">Membrane</keyword>
<dbReference type="InterPro" id="IPR016833">
    <property type="entry name" value="Put_Na-Bile_cotransptr"/>
</dbReference>
<dbReference type="Proteomes" id="UP000279236">
    <property type="component" value="Unassembled WGS sequence"/>
</dbReference>
<gene>
    <name evidence="3" type="ORF">EHS24_005907</name>
</gene>
<dbReference type="Gene3D" id="1.20.1530.20">
    <property type="match status" value="1"/>
</dbReference>